<reference evidence="1" key="1">
    <citation type="submission" date="2021-01" db="EMBL/GenBank/DDBJ databases">
        <authorList>
            <consortium name="Genoscope - CEA"/>
            <person name="William W."/>
        </authorList>
    </citation>
    <scope>NUCLEOTIDE SEQUENCE</scope>
</reference>
<dbReference type="EMBL" id="HG994368">
    <property type="protein sequence ID" value="CAF1808585.1"/>
    <property type="molecule type" value="Genomic_DNA"/>
</dbReference>
<protein>
    <submittedName>
        <fullName evidence="1">(rape) hypothetical protein</fullName>
    </submittedName>
</protein>
<sequence>MQSESNPLRFCVKSSPRLFYNGGFLRHHRVKDTTVPSSYCAYLCSMSEKFKLC</sequence>
<gene>
    <name evidence="1" type="ORF">DARMORV10_C04P07850.1</name>
</gene>
<evidence type="ECO:0000313" key="1">
    <source>
        <dbReference type="EMBL" id="CAF1808585.1"/>
    </source>
</evidence>
<dbReference type="Proteomes" id="UP001295469">
    <property type="component" value="Chromosome C04"/>
</dbReference>
<proteinExistence type="predicted"/>
<organism evidence="1">
    <name type="scientific">Brassica napus</name>
    <name type="common">Rape</name>
    <dbReference type="NCBI Taxonomy" id="3708"/>
    <lineage>
        <taxon>Eukaryota</taxon>
        <taxon>Viridiplantae</taxon>
        <taxon>Streptophyta</taxon>
        <taxon>Embryophyta</taxon>
        <taxon>Tracheophyta</taxon>
        <taxon>Spermatophyta</taxon>
        <taxon>Magnoliopsida</taxon>
        <taxon>eudicotyledons</taxon>
        <taxon>Gunneridae</taxon>
        <taxon>Pentapetalae</taxon>
        <taxon>rosids</taxon>
        <taxon>malvids</taxon>
        <taxon>Brassicales</taxon>
        <taxon>Brassicaceae</taxon>
        <taxon>Brassiceae</taxon>
        <taxon>Brassica</taxon>
    </lineage>
</organism>
<name>A0A816J687_BRANA</name>
<accession>A0A816J687</accession>
<dbReference type="AlphaFoldDB" id="A0A816J687"/>